<sequence length="99" mass="11279">MGEALLGVKFNYHQCCGTTRRCAQASARFDSMCFDGMLADIQDASDFLRLKVSRDKPQYFPLTLRQSLNARNFLIQLWGHHNVLSVRFCISFGVTIDTN</sequence>
<gene>
    <name evidence="1" type="ORF">PQU92_09420</name>
</gene>
<organism evidence="1 2">
    <name type="scientific">Asticcacaulis aquaticus</name>
    <dbReference type="NCBI Taxonomy" id="2984212"/>
    <lineage>
        <taxon>Bacteria</taxon>
        <taxon>Pseudomonadati</taxon>
        <taxon>Pseudomonadota</taxon>
        <taxon>Alphaproteobacteria</taxon>
        <taxon>Caulobacterales</taxon>
        <taxon>Caulobacteraceae</taxon>
        <taxon>Asticcacaulis</taxon>
    </lineage>
</organism>
<reference evidence="1 2" key="1">
    <citation type="submission" date="2023-01" db="EMBL/GenBank/DDBJ databases">
        <title>Novel species of the genus Asticcacaulis isolated from rivers.</title>
        <authorList>
            <person name="Lu H."/>
        </authorList>
    </citation>
    <scope>NUCLEOTIDE SEQUENCE [LARGE SCALE GENOMIC DNA]</scope>
    <source>
        <strain evidence="1 2">BYS171W</strain>
    </source>
</reference>
<name>A0ABT5HTX2_9CAUL</name>
<accession>A0ABT5HTX2</accession>
<protein>
    <submittedName>
        <fullName evidence="1">Uncharacterized protein</fullName>
    </submittedName>
</protein>
<evidence type="ECO:0000313" key="1">
    <source>
        <dbReference type="EMBL" id="MDC7683494.1"/>
    </source>
</evidence>
<keyword evidence="2" id="KW-1185">Reference proteome</keyword>
<evidence type="ECO:0000313" key="2">
    <source>
        <dbReference type="Proteomes" id="UP001214854"/>
    </source>
</evidence>
<dbReference type="Proteomes" id="UP001214854">
    <property type="component" value="Unassembled WGS sequence"/>
</dbReference>
<comment type="caution">
    <text evidence="1">The sequence shown here is derived from an EMBL/GenBank/DDBJ whole genome shotgun (WGS) entry which is preliminary data.</text>
</comment>
<proteinExistence type="predicted"/>
<dbReference type="EMBL" id="JAQQKX010000006">
    <property type="protein sequence ID" value="MDC7683494.1"/>
    <property type="molecule type" value="Genomic_DNA"/>
</dbReference>